<evidence type="ECO:0000313" key="2">
    <source>
        <dbReference type="EMBL" id="MBE1514443.1"/>
    </source>
</evidence>
<gene>
    <name evidence="2" type="ORF">H4W26_001198</name>
</gene>
<dbReference type="InterPro" id="IPR016181">
    <property type="entry name" value="Acyl_CoA_acyltransferase"/>
</dbReference>
<comment type="caution">
    <text evidence="2">The sequence shown here is derived from an EMBL/GenBank/DDBJ whole genome shotgun (WGS) entry which is preliminary data.</text>
</comment>
<keyword evidence="3" id="KW-1185">Reference proteome</keyword>
<dbReference type="InterPro" id="IPR000182">
    <property type="entry name" value="GNAT_dom"/>
</dbReference>
<dbReference type="PANTHER" id="PTHR39173:SF1">
    <property type="entry name" value="ACETYLTRANSFERASE"/>
    <property type="match status" value="1"/>
</dbReference>
<accession>A0ABR9J622</accession>
<sequence length="214" mass="23968">MHRQPSIYMKWFWGAGVPGERPAYGHPATTFRVAFSSMIELPVPPTLCQPSVSVRTSYLIGEQADMLHRDSDTSWLTAASRDFDAFVAKRVGVRERWGVPSELFWYTSNEYYIGSLVIRHELSEDEGGGHIGYHVVYPWQRQGYATRMLREALGRCAALDIRHALLTVAPDNAASLTVVDRCGGVADGVNEEGELRFWIDTRLPSRSSAVHAAR</sequence>
<dbReference type="SUPFAM" id="SSF55729">
    <property type="entry name" value="Acyl-CoA N-acyltransferases (Nat)"/>
    <property type="match status" value="1"/>
</dbReference>
<dbReference type="Proteomes" id="UP000636579">
    <property type="component" value="Unassembled WGS sequence"/>
</dbReference>
<name>A0ABR9J622_9MICC</name>
<dbReference type="EMBL" id="JADBEE010000001">
    <property type="protein sequence ID" value="MBE1514443.1"/>
    <property type="molecule type" value="Genomic_DNA"/>
</dbReference>
<dbReference type="CDD" id="cd04301">
    <property type="entry name" value="NAT_SF"/>
    <property type="match status" value="1"/>
</dbReference>
<dbReference type="PANTHER" id="PTHR39173">
    <property type="entry name" value="ACETYLTRANSFERASE"/>
    <property type="match status" value="1"/>
</dbReference>
<evidence type="ECO:0000313" key="3">
    <source>
        <dbReference type="Proteomes" id="UP000636579"/>
    </source>
</evidence>
<protein>
    <submittedName>
        <fullName evidence="2">Acetyltransferase</fullName>
    </submittedName>
</protein>
<reference evidence="2 3" key="1">
    <citation type="submission" date="2020-10" db="EMBL/GenBank/DDBJ databases">
        <title>Sequencing the genomes of 1000 actinobacteria strains.</title>
        <authorList>
            <person name="Klenk H.-P."/>
        </authorList>
    </citation>
    <scope>NUCLEOTIDE SEQUENCE [LARGE SCALE GENOMIC DNA]</scope>
    <source>
        <strain evidence="2 3">DSM 15474</strain>
    </source>
</reference>
<dbReference type="Pfam" id="PF13302">
    <property type="entry name" value="Acetyltransf_3"/>
    <property type="match status" value="1"/>
</dbReference>
<proteinExistence type="predicted"/>
<dbReference type="Gene3D" id="3.40.630.30">
    <property type="match status" value="1"/>
</dbReference>
<organism evidence="2 3">
    <name type="scientific">Nesterenkonia halotolerans</name>
    <dbReference type="NCBI Taxonomy" id="225325"/>
    <lineage>
        <taxon>Bacteria</taxon>
        <taxon>Bacillati</taxon>
        <taxon>Actinomycetota</taxon>
        <taxon>Actinomycetes</taxon>
        <taxon>Micrococcales</taxon>
        <taxon>Micrococcaceae</taxon>
        <taxon>Nesterenkonia</taxon>
    </lineage>
</organism>
<feature type="domain" description="N-acetyltransferase" evidence="1">
    <location>
        <begin position="103"/>
        <end position="184"/>
    </location>
</feature>
<evidence type="ECO:0000259" key="1">
    <source>
        <dbReference type="Pfam" id="PF13302"/>
    </source>
</evidence>